<reference evidence="2 3" key="1">
    <citation type="journal article" date="2020" name="Genome Biol. Evol.">
        <title>Comparative genomics of strictly vertically transmitted, feminizing microsporidia endosymbionts of amphipod crustaceans.</title>
        <authorList>
            <person name="Cormier A."/>
            <person name="Chebbi M.A."/>
            <person name="Giraud I."/>
            <person name="Wattier R."/>
            <person name="Teixeira M."/>
            <person name="Gilbert C."/>
            <person name="Rigaud T."/>
            <person name="Cordaux R."/>
        </authorList>
    </citation>
    <scope>NUCLEOTIDE SEQUENCE [LARGE SCALE GENOMIC DNA]</scope>
    <source>
        <strain evidence="2 3">Ou3-Ou53</strain>
    </source>
</reference>
<dbReference type="Pfam" id="PF00241">
    <property type="entry name" value="Cofilin_ADF"/>
    <property type="match status" value="1"/>
</dbReference>
<dbReference type="SUPFAM" id="SSF55753">
    <property type="entry name" value="Actin depolymerizing proteins"/>
    <property type="match status" value="1"/>
</dbReference>
<gene>
    <name evidence="2" type="ORF">NGRA_0261</name>
</gene>
<dbReference type="AlphaFoldDB" id="A0A9P6L0Q5"/>
<dbReference type="Gene3D" id="3.40.20.10">
    <property type="entry name" value="Severin"/>
    <property type="match status" value="1"/>
</dbReference>
<dbReference type="Proteomes" id="UP000740883">
    <property type="component" value="Unassembled WGS sequence"/>
</dbReference>
<evidence type="ECO:0000313" key="2">
    <source>
        <dbReference type="EMBL" id="KAF9764798.1"/>
    </source>
</evidence>
<feature type="domain" description="ADF-H" evidence="1">
    <location>
        <begin position="3"/>
        <end position="150"/>
    </location>
</feature>
<dbReference type="OrthoDB" id="10249245at2759"/>
<dbReference type="PROSITE" id="PS51263">
    <property type="entry name" value="ADF_H"/>
    <property type="match status" value="1"/>
</dbReference>
<comment type="caution">
    <text evidence="2">The sequence shown here is derived from an EMBL/GenBank/DDBJ whole genome shotgun (WGS) entry which is preliminary data.</text>
</comment>
<dbReference type="InterPro" id="IPR002108">
    <property type="entry name" value="ADF-H"/>
</dbReference>
<dbReference type="CDD" id="cd00013">
    <property type="entry name" value="ADF_gelsolin"/>
    <property type="match status" value="1"/>
</dbReference>
<evidence type="ECO:0000313" key="3">
    <source>
        <dbReference type="Proteomes" id="UP000740883"/>
    </source>
</evidence>
<proteinExistence type="predicted"/>
<accession>A0A9P6L0Q5</accession>
<organism evidence="2 3">
    <name type="scientific">Nosema granulosis</name>
    <dbReference type="NCBI Taxonomy" id="83296"/>
    <lineage>
        <taxon>Eukaryota</taxon>
        <taxon>Fungi</taxon>
        <taxon>Fungi incertae sedis</taxon>
        <taxon>Microsporidia</taxon>
        <taxon>Nosematidae</taxon>
        <taxon>Nosema</taxon>
    </lineage>
</organism>
<dbReference type="EMBL" id="SBJO01000008">
    <property type="protein sequence ID" value="KAF9764798.1"/>
    <property type="molecule type" value="Genomic_DNA"/>
</dbReference>
<dbReference type="GO" id="GO:0003779">
    <property type="term" value="F:actin binding"/>
    <property type="evidence" value="ECO:0007669"/>
    <property type="project" value="InterPro"/>
</dbReference>
<sequence length="155" mass="18220">MAKLLVPGLEDVKKEVEKLRERSAMYSVIRICNSDPVEYSVVKNGGINLKGEIRMNYNEEELKEVFKACLEDIKEDEPCYILYDFVFFDKGLWKNAFCMISFIPERLHIHKKVVYSTNALRVIDELRIPLHVSFTNKNEITYDEVKDKCSKFRSK</sequence>
<name>A0A9P6L0Q5_9MICR</name>
<evidence type="ECO:0000259" key="1">
    <source>
        <dbReference type="PROSITE" id="PS51263"/>
    </source>
</evidence>
<dbReference type="InterPro" id="IPR029006">
    <property type="entry name" value="ADF-H/Gelsolin-like_dom_sf"/>
</dbReference>
<dbReference type="SMART" id="SM00102">
    <property type="entry name" value="ADF"/>
    <property type="match status" value="1"/>
</dbReference>
<protein>
    <recommendedName>
        <fullName evidence="1">ADF-H domain-containing protein</fullName>
    </recommendedName>
</protein>
<keyword evidence="3" id="KW-1185">Reference proteome</keyword>